<dbReference type="EMBL" id="JBHFFA010000008">
    <property type="protein sequence ID" value="KAL2609914.1"/>
    <property type="molecule type" value="Genomic_DNA"/>
</dbReference>
<organism evidence="1 2">
    <name type="scientific">Riccia fluitans</name>
    <dbReference type="NCBI Taxonomy" id="41844"/>
    <lineage>
        <taxon>Eukaryota</taxon>
        <taxon>Viridiplantae</taxon>
        <taxon>Streptophyta</taxon>
        <taxon>Embryophyta</taxon>
        <taxon>Marchantiophyta</taxon>
        <taxon>Marchantiopsida</taxon>
        <taxon>Marchantiidae</taxon>
        <taxon>Marchantiales</taxon>
        <taxon>Ricciaceae</taxon>
        <taxon>Riccia</taxon>
    </lineage>
</organism>
<keyword evidence="2" id="KW-1185">Reference proteome</keyword>
<comment type="caution">
    <text evidence="1">The sequence shown here is derived from an EMBL/GenBank/DDBJ whole genome shotgun (WGS) entry which is preliminary data.</text>
</comment>
<proteinExistence type="predicted"/>
<dbReference type="AlphaFoldDB" id="A0ABD1XMA1"/>
<name>A0ABD1XMA1_9MARC</name>
<evidence type="ECO:0000313" key="1">
    <source>
        <dbReference type="EMBL" id="KAL2609914.1"/>
    </source>
</evidence>
<reference evidence="1 2" key="1">
    <citation type="submission" date="2024-09" db="EMBL/GenBank/DDBJ databases">
        <title>Chromosome-scale assembly of Riccia fluitans.</title>
        <authorList>
            <person name="Paukszto L."/>
            <person name="Sawicki J."/>
            <person name="Karawczyk K."/>
            <person name="Piernik-Szablinska J."/>
            <person name="Szczecinska M."/>
            <person name="Mazdziarz M."/>
        </authorList>
    </citation>
    <scope>NUCLEOTIDE SEQUENCE [LARGE SCALE GENOMIC DNA]</scope>
    <source>
        <strain evidence="1">Rf_01</strain>
        <tissue evidence="1">Aerial parts of the thallus</tissue>
    </source>
</reference>
<dbReference type="Proteomes" id="UP001605036">
    <property type="component" value="Unassembled WGS sequence"/>
</dbReference>
<sequence length="96" mass="11217">MDTGILKNRQAEESEEQFYHTGLDEWHAAVSYMSSVLSEYGRSWQEENNKEEFQGWRCFWSLTSLTTSRAEISCFERSVEKLLLISWSASVTQLPE</sequence>
<accession>A0ABD1XMA1</accession>
<evidence type="ECO:0000313" key="2">
    <source>
        <dbReference type="Proteomes" id="UP001605036"/>
    </source>
</evidence>
<protein>
    <submittedName>
        <fullName evidence="1">Uncharacterized protein</fullName>
    </submittedName>
</protein>
<gene>
    <name evidence="1" type="ORF">R1flu_028487</name>
</gene>